<protein>
    <submittedName>
        <fullName evidence="3">Uncharacterized protein</fullName>
    </submittedName>
</protein>
<keyword evidence="4" id="KW-1185">Reference proteome</keyword>
<dbReference type="GO" id="GO:0000976">
    <property type="term" value="F:transcription cis-regulatory region binding"/>
    <property type="evidence" value="ECO:0007669"/>
    <property type="project" value="TreeGrafter"/>
</dbReference>
<dbReference type="Gene3D" id="1.10.600.10">
    <property type="entry name" value="Farnesyl Diphosphate Synthase"/>
    <property type="match status" value="1"/>
</dbReference>
<dbReference type="OrthoDB" id="4525710at2759"/>
<reference evidence="3 4" key="1">
    <citation type="submission" date="2018-02" db="EMBL/GenBank/DDBJ databases">
        <title>The genomes of Aspergillus section Nigri reveals drivers in fungal speciation.</title>
        <authorList>
            <consortium name="DOE Joint Genome Institute"/>
            <person name="Vesth T.C."/>
            <person name="Nybo J."/>
            <person name="Theobald S."/>
            <person name="Brandl J."/>
            <person name="Frisvad J.C."/>
            <person name="Nielsen K.F."/>
            <person name="Lyhne E.K."/>
            <person name="Kogle M.E."/>
            <person name="Kuo A."/>
            <person name="Riley R."/>
            <person name="Clum A."/>
            <person name="Nolan M."/>
            <person name="Lipzen A."/>
            <person name="Salamov A."/>
            <person name="Henrissat B."/>
            <person name="Wiebenga A."/>
            <person name="De vries R.P."/>
            <person name="Grigoriev I.V."/>
            <person name="Mortensen U.H."/>
            <person name="Andersen M.R."/>
            <person name="Baker S.E."/>
        </authorList>
    </citation>
    <scope>NUCLEOTIDE SEQUENCE [LARGE SCALE GENOMIC DNA]</scope>
    <source>
        <strain evidence="3 4">CBS 707.79</strain>
    </source>
</reference>
<dbReference type="EMBL" id="KZ825963">
    <property type="protein sequence ID" value="PYH90945.1"/>
    <property type="molecule type" value="Genomic_DNA"/>
</dbReference>
<keyword evidence="2" id="KW-0539">Nucleus</keyword>
<dbReference type="GO" id="GO:0045944">
    <property type="term" value="P:positive regulation of transcription by RNA polymerase II"/>
    <property type="evidence" value="ECO:0007669"/>
    <property type="project" value="TreeGrafter"/>
</dbReference>
<evidence type="ECO:0000313" key="3">
    <source>
        <dbReference type="EMBL" id="PYH90945.1"/>
    </source>
</evidence>
<dbReference type="GO" id="GO:0003700">
    <property type="term" value="F:DNA-binding transcription factor activity"/>
    <property type="evidence" value="ECO:0007669"/>
    <property type="project" value="TreeGrafter"/>
</dbReference>
<evidence type="ECO:0000256" key="1">
    <source>
        <dbReference type="ARBA" id="ARBA00004123"/>
    </source>
</evidence>
<dbReference type="CDD" id="cd12148">
    <property type="entry name" value="fungal_TF_MHR"/>
    <property type="match status" value="1"/>
</dbReference>
<proteinExistence type="predicted"/>
<accession>A0A319D049</accession>
<dbReference type="GO" id="GO:0005634">
    <property type="term" value="C:nucleus"/>
    <property type="evidence" value="ECO:0007669"/>
    <property type="project" value="UniProtKB-SubCell"/>
</dbReference>
<dbReference type="InterPro" id="IPR021858">
    <property type="entry name" value="Fun_TF"/>
</dbReference>
<dbReference type="AlphaFoldDB" id="A0A319D049"/>
<sequence>MNLIPSQEPSTTIHIETSYWGLFSGYLSRYHYPIQTSVQGFVARRCSKLEVNQAYNHTKIDVSKIAIKAACQCYPFHAEDVRRQIALLFAYFSILDDALPLFTEGVRLFRQRLLIKETQLPVLEAVRMLFLDLDGYYAFYSVDMISKGFLDFVGAKTGLVEPLIYLIAPKDVFPQDEFRLLIQAVTDLLLVSNGINGPHGDTRTTVRCYREFDLFDDEAHFQLTAVKRALASPLLMSAICALTARQISMVGKGEVWKSVAVQYYGDSLLHLIAALDSPTSSLDDTLAATILLSSYELLASPGLDHRRHVYGALNLIRTHDCNASSGGLIGAAFWAFARHDVAIALVHECPTMLPPEEWDVAWAEQETREDRRGNKMVWLLARIIAHTFQTPDGRTQDTQSLLEHRTSLLHGLEAWHASLPDTFRGMAFGPPSEEGFLPQWFAVPSTVGTNLGNPYITSKISWRP</sequence>
<dbReference type="PANTHER" id="PTHR37534">
    <property type="entry name" value="TRANSCRIPTIONAL ACTIVATOR PROTEIN UGA3"/>
    <property type="match status" value="1"/>
</dbReference>
<gene>
    <name evidence="3" type="ORF">BO71DRAFT_461090</name>
</gene>
<dbReference type="Pfam" id="PF11951">
    <property type="entry name" value="Fungal_trans_2"/>
    <property type="match status" value="1"/>
</dbReference>
<organism evidence="3 4">
    <name type="scientific">Aspergillus ellipticus CBS 707.79</name>
    <dbReference type="NCBI Taxonomy" id="1448320"/>
    <lineage>
        <taxon>Eukaryota</taxon>
        <taxon>Fungi</taxon>
        <taxon>Dikarya</taxon>
        <taxon>Ascomycota</taxon>
        <taxon>Pezizomycotina</taxon>
        <taxon>Eurotiomycetes</taxon>
        <taxon>Eurotiomycetidae</taxon>
        <taxon>Eurotiales</taxon>
        <taxon>Aspergillaceae</taxon>
        <taxon>Aspergillus</taxon>
        <taxon>Aspergillus subgen. Circumdati</taxon>
    </lineage>
</organism>
<evidence type="ECO:0000313" key="4">
    <source>
        <dbReference type="Proteomes" id="UP000247810"/>
    </source>
</evidence>
<dbReference type="PANTHER" id="PTHR37534:SF9">
    <property type="entry name" value="ZN(II)2CYS6 TRANSCRIPTION FACTOR (EUROFUNG)"/>
    <property type="match status" value="1"/>
</dbReference>
<name>A0A319D049_9EURO</name>
<comment type="subcellular location">
    <subcellularLocation>
        <location evidence="1">Nucleus</location>
    </subcellularLocation>
</comment>
<dbReference type="InterPro" id="IPR008949">
    <property type="entry name" value="Isoprenoid_synthase_dom_sf"/>
</dbReference>
<dbReference type="Proteomes" id="UP000247810">
    <property type="component" value="Unassembled WGS sequence"/>
</dbReference>
<evidence type="ECO:0000256" key="2">
    <source>
        <dbReference type="ARBA" id="ARBA00023242"/>
    </source>
</evidence>
<dbReference type="VEuPathDB" id="FungiDB:BO71DRAFT_461090"/>